<proteinExistence type="predicted"/>
<evidence type="ECO:0000313" key="1">
    <source>
        <dbReference type="EMBL" id="CAB3401163.1"/>
    </source>
</evidence>
<dbReference type="AlphaFoldDB" id="A0A8S1EPC3"/>
<keyword evidence="2" id="KW-1185">Reference proteome</keyword>
<name>A0A8S1EPC3_9PELO</name>
<organism evidence="1 2">
    <name type="scientific">Caenorhabditis bovis</name>
    <dbReference type="NCBI Taxonomy" id="2654633"/>
    <lineage>
        <taxon>Eukaryota</taxon>
        <taxon>Metazoa</taxon>
        <taxon>Ecdysozoa</taxon>
        <taxon>Nematoda</taxon>
        <taxon>Chromadorea</taxon>
        <taxon>Rhabditida</taxon>
        <taxon>Rhabditina</taxon>
        <taxon>Rhabditomorpha</taxon>
        <taxon>Rhabditoidea</taxon>
        <taxon>Rhabditidae</taxon>
        <taxon>Peloderinae</taxon>
        <taxon>Caenorhabditis</taxon>
    </lineage>
</organism>
<protein>
    <submittedName>
        <fullName evidence="1">Uncharacterized protein</fullName>
    </submittedName>
</protein>
<accession>A0A8S1EPC3</accession>
<evidence type="ECO:0000313" key="2">
    <source>
        <dbReference type="Proteomes" id="UP000494206"/>
    </source>
</evidence>
<reference evidence="1 2" key="1">
    <citation type="submission" date="2020-04" db="EMBL/GenBank/DDBJ databases">
        <authorList>
            <person name="Laetsch R D."/>
            <person name="Stevens L."/>
            <person name="Kumar S."/>
            <person name="Blaxter L. M."/>
        </authorList>
    </citation>
    <scope>NUCLEOTIDE SEQUENCE [LARGE SCALE GENOMIC DNA]</scope>
</reference>
<gene>
    <name evidence="1" type="ORF">CBOVIS_LOCUS3953</name>
</gene>
<sequence length="191" mass="21755">MSDSSSALAASKSANSFDASGSSSTSGKTWLDKFVVKNWNRCILIPIDNIPQNYQIAVAENKLVMIPDNEPCNGDRLRQSAEKCACRYCSIGDRDIPSHQVYRGIPEKVARKKIVLKPRNSGLPNGEEPRRRRHRRRFDSSIFDEIDDYEDLPHALPRFHITALEWPNQEMTRCGITIPSIFNSDKKFILF</sequence>
<dbReference type="EMBL" id="CADEPM010000002">
    <property type="protein sequence ID" value="CAB3401163.1"/>
    <property type="molecule type" value="Genomic_DNA"/>
</dbReference>
<comment type="caution">
    <text evidence="1">The sequence shown here is derived from an EMBL/GenBank/DDBJ whole genome shotgun (WGS) entry which is preliminary data.</text>
</comment>
<dbReference type="Proteomes" id="UP000494206">
    <property type="component" value="Unassembled WGS sequence"/>
</dbReference>